<dbReference type="RefSeq" id="XP_067494363.1">
    <property type="nucleotide sequence ID" value="XM_067631858.1"/>
</dbReference>
<reference evidence="3 4" key="1">
    <citation type="submission" date="2019-01" db="EMBL/GenBank/DDBJ databases">
        <title>Intercellular communication is required for trap formation in the nematode-trapping fungus Duddingtonia flagrans.</title>
        <authorList>
            <person name="Youssar L."/>
            <person name="Wernet V."/>
            <person name="Hensel N."/>
            <person name="Hildebrandt H.-G."/>
            <person name="Fischer R."/>
        </authorList>
    </citation>
    <scope>NUCLEOTIDE SEQUENCE [LARGE SCALE GENOMIC DNA]</scope>
    <source>
        <strain evidence="3 4">CBS H-5679</strain>
    </source>
</reference>
<feature type="signal peptide" evidence="2">
    <location>
        <begin position="1"/>
        <end position="18"/>
    </location>
</feature>
<keyword evidence="2" id="KW-0732">Signal</keyword>
<gene>
    <name evidence="3" type="ORF">DFL_002992</name>
</gene>
<evidence type="ECO:0000256" key="2">
    <source>
        <dbReference type="SAM" id="SignalP"/>
    </source>
</evidence>
<evidence type="ECO:0000313" key="4">
    <source>
        <dbReference type="Proteomes" id="UP000283090"/>
    </source>
</evidence>
<dbReference type="GeneID" id="93585303"/>
<protein>
    <recommendedName>
        <fullName evidence="5">Cell wall protein</fullName>
    </recommendedName>
</protein>
<evidence type="ECO:0000313" key="3">
    <source>
        <dbReference type="EMBL" id="RVD88819.1"/>
    </source>
</evidence>
<keyword evidence="4" id="KW-1185">Reference proteome</keyword>
<dbReference type="AlphaFoldDB" id="A0A437AC29"/>
<organism evidence="3 4">
    <name type="scientific">Arthrobotrys flagrans</name>
    <name type="common">Nematode-trapping fungus</name>
    <name type="synonym">Trichothecium flagrans</name>
    <dbReference type="NCBI Taxonomy" id="97331"/>
    <lineage>
        <taxon>Eukaryota</taxon>
        <taxon>Fungi</taxon>
        <taxon>Dikarya</taxon>
        <taxon>Ascomycota</taxon>
        <taxon>Pezizomycotina</taxon>
        <taxon>Orbiliomycetes</taxon>
        <taxon>Orbiliales</taxon>
        <taxon>Orbiliaceae</taxon>
        <taxon>Arthrobotrys</taxon>
    </lineage>
</organism>
<evidence type="ECO:0000256" key="1">
    <source>
        <dbReference type="SAM" id="MobiDB-lite"/>
    </source>
</evidence>
<proteinExistence type="predicted"/>
<dbReference type="VEuPathDB" id="FungiDB:DFL_002992"/>
<feature type="compositionally biased region" description="Basic and acidic residues" evidence="1">
    <location>
        <begin position="144"/>
        <end position="158"/>
    </location>
</feature>
<dbReference type="Proteomes" id="UP000283090">
    <property type="component" value="Unassembled WGS sequence"/>
</dbReference>
<evidence type="ECO:0008006" key="5">
    <source>
        <dbReference type="Google" id="ProtNLM"/>
    </source>
</evidence>
<name>A0A437AC29_ARTFL</name>
<dbReference type="EMBL" id="SAEB01000003">
    <property type="protein sequence ID" value="RVD88819.1"/>
    <property type="molecule type" value="Genomic_DNA"/>
</dbReference>
<sequence>MRISTILSVLLASTAISAAPVPSDFVNPFEVVENIADGISLICTTEIVKCDKIRDAISNALGSALKHHVDADTTKPKLGKRAFDLADPFEIVEDIIDSIGLLCVAEIDKCEKIMDVISKIFGGALKNHVDTDTTKAKPGKRTVNKQENKKANKEADKEEEKLIISGFIGK</sequence>
<accession>A0A437AC29</accession>
<comment type="caution">
    <text evidence="3">The sequence shown here is derived from an EMBL/GenBank/DDBJ whole genome shotgun (WGS) entry which is preliminary data.</text>
</comment>
<feature type="region of interest" description="Disordered" evidence="1">
    <location>
        <begin position="131"/>
        <end position="158"/>
    </location>
</feature>
<feature type="chain" id="PRO_5019524242" description="Cell wall protein" evidence="2">
    <location>
        <begin position="19"/>
        <end position="170"/>
    </location>
</feature>